<evidence type="ECO:0000256" key="6">
    <source>
        <dbReference type="PROSITE-ProRule" id="PRU01240"/>
    </source>
</evidence>
<accession>A0A1I0HX80</accession>
<evidence type="ECO:0000259" key="7">
    <source>
        <dbReference type="Pfam" id="PF00082"/>
    </source>
</evidence>
<keyword evidence="2 6" id="KW-0645">Protease</keyword>
<dbReference type="RefSeq" id="WP_092366095.1">
    <property type="nucleotide sequence ID" value="NZ_DAINWJ010000009.1"/>
</dbReference>
<dbReference type="AlphaFoldDB" id="A0A1I0HX80"/>
<feature type="active site" description="Charge relay system" evidence="5 6">
    <location>
        <position position="186"/>
    </location>
</feature>
<dbReference type="EMBL" id="FOIM01000018">
    <property type="protein sequence ID" value="SET88699.1"/>
    <property type="molecule type" value="Genomic_DNA"/>
</dbReference>
<dbReference type="PROSITE" id="PS00137">
    <property type="entry name" value="SUBTILASE_HIS"/>
    <property type="match status" value="1"/>
</dbReference>
<feature type="active site" description="Charge relay system" evidence="5 6">
    <location>
        <position position="516"/>
    </location>
</feature>
<evidence type="ECO:0000256" key="2">
    <source>
        <dbReference type="ARBA" id="ARBA00022670"/>
    </source>
</evidence>
<dbReference type="GO" id="GO:0006508">
    <property type="term" value="P:proteolysis"/>
    <property type="evidence" value="ECO:0007669"/>
    <property type="project" value="UniProtKB-KW"/>
</dbReference>
<evidence type="ECO:0000256" key="3">
    <source>
        <dbReference type="ARBA" id="ARBA00022801"/>
    </source>
</evidence>
<dbReference type="PANTHER" id="PTHR43806:SF11">
    <property type="entry name" value="CEREVISIN-RELATED"/>
    <property type="match status" value="1"/>
</dbReference>
<feature type="domain" description="Peptidase S8/S53" evidence="7">
    <location>
        <begin position="444"/>
        <end position="571"/>
    </location>
</feature>
<protein>
    <submittedName>
        <fullName evidence="8">Subtilase family protein</fullName>
    </submittedName>
</protein>
<dbReference type="PIRSF" id="PIRSF037894">
    <property type="entry name" value="Subtilisin_rel_CspABC"/>
    <property type="match status" value="1"/>
</dbReference>
<dbReference type="PRINTS" id="PR00723">
    <property type="entry name" value="SUBTILISIN"/>
</dbReference>
<sequence length="584" mass="63987">MALCPFNPASEDYADFIYNYSSQNVLSPTGPLLSGACTEFVTQNYAIFYVPLNSILPLSLEKYAYYSIPNLFTPLDTSSMDASGILSTFNTPALANKGAGTMIGFLDTGIDYTNRLFRKSNGTTRILGIWDQTLPVDTDELPPGVPDYFRMSGASYGTEFTEEQINEALASDDPLSLVPSRDTNGHGTFIAGIAAGGSLPDDSFTGAAPECSLVVVKLKQAKRYLRDYYLIPEDATAFQENDIMMGIKYLRVMAHRYRMPLVILIALGSNMGSHEGLSPLSTSIQDVTRFLGFSAVIAAGNETGLSHHFEGIIPSDEPYQDVEIRVGKEESRRGFVLELWATNSDTYSVGFVSPTGEAISRIPIISGNETRIPFLLEDTVITVNYQLIEALTGRQLIFMRFEEPTVGIWRIRVYNSQFFTGSYHMWLPVEGFISDQTVFLNPSPNNTITLPGNSPSPLTIGAYNHLNNSIYIHSSRGYTLSNVIKPDLAAPGVDVYGPALTGPPDTVPMTRRTGTSVAAAHAAGAVANLMSWGFVEGNDRSMSEAAIRSYLVRGAKRNPALSYPNREWGYGALDLFQTFLHLRE</sequence>
<dbReference type="InterPro" id="IPR017310">
    <property type="entry name" value="Pept_S8A_subtilisin_clostridia"/>
</dbReference>
<dbReference type="GO" id="GO:0004252">
    <property type="term" value="F:serine-type endopeptidase activity"/>
    <property type="evidence" value="ECO:0007669"/>
    <property type="project" value="UniProtKB-UniRule"/>
</dbReference>
<dbReference type="InterPro" id="IPR050131">
    <property type="entry name" value="Peptidase_S8_subtilisin-like"/>
</dbReference>
<keyword evidence="9" id="KW-1185">Reference proteome</keyword>
<dbReference type="InterPro" id="IPR034045">
    <property type="entry name" value="Pep_S8_CspA-like"/>
</dbReference>
<evidence type="ECO:0000313" key="8">
    <source>
        <dbReference type="EMBL" id="SET88699.1"/>
    </source>
</evidence>
<dbReference type="InterPro" id="IPR000209">
    <property type="entry name" value="Peptidase_S8/S53_dom"/>
</dbReference>
<evidence type="ECO:0000313" key="9">
    <source>
        <dbReference type="Proteomes" id="UP000198508"/>
    </source>
</evidence>
<proteinExistence type="inferred from homology"/>
<dbReference type="InterPro" id="IPR015500">
    <property type="entry name" value="Peptidase_S8_subtilisin-rel"/>
</dbReference>
<dbReference type="Gene3D" id="2.60.120.1290">
    <property type="match status" value="1"/>
</dbReference>
<name>A0A1I0HX80_9FIRM</name>
<dbReference type="Pfam" id="PF00082">
    <property type="entry name" value="Peptidase_S8"/>
    <property type="match status" value="2"/>
</dbReference>
<organism evidence="8 9">
    <name type="scientific">Enterocloster lavalensis</name>
    <dbReference type="NCBI Taxonomy" id="460384"/>
    <lineage>
        <taxon>Bacteria</taxon>
        <taxon>Bacillati</taxon>
        <taxon>Bacillota</taxon>
        <taxon>Clostridia</taxon>
        <taxon>Lachnospirales</taxon>
        <taxon>Lachnospiraceae</taxon>
        <taxon>Enterocloster</taxon>
    </lineage>
</organism>
<evidence type="ECO:0000256" key="5">
    <source>
        <dbReference type="PIRSR" id="PIRSR615500-1"/>
    </source>
</evidence>
<feature type="domain" description="Peptidase S8/S53" evidence="7">
    <location>
        <begin position="98"/>
        <end position="303"/>
    </location>
</feature>
<dbReference type="InterPro" id="IPR036852">
    <property type="entry name" value="Peptidase_S8/S53_dom_sf"/>
</dbReference>
<dbReference type="Gene3D" id="3.40.50.200">
    <property type="entry name" value="Peptidase S8/S53 domain"/>
    <property type="match status" value="1"/>
</dbReference>
<reference evidence="9" key="1">
    <citation type="submission" date="2016-10" db="EMBL/GenBank/DDBJ databases">
        <authorList>
            <person name="Varghese N."/>
            <person name="Submissions S."/>
        </authorList>
    </citation>
    <scope>NUCLEOTIDE SEQUENCE [LARGE SCALE GENOMIC DNA]</scope>
    <source>
        <strain evidence="9">NLAE-zl-G277</strain>
    </source>
</reference>
<feature type="active site" description="Charge relay system" evidence="5 6">
    <location>
        <position position="107"/>
    </location>
</feature>
<dbReference type="InterPro" id="IPR022398">
    <property type="entry name" value="Peptidase_S8_His-AS"/>
</dbReference>
<dbReference type="PROSITE" id="PS51892">
    <property type="entry name" value="SUBTILASE"/>
    <property type="match status" value="1"/>
</dbReference>
<dbReference type="PANTHER" id="PTHR43806">
    <property type="entry name" value="PEPTIDASE S8"/>
    <property type="match status" value="1"/>
</dbReference>
<evidence type="ECO:0000256" key="4">
    <source>
        <dbReference type="ARBA" id="ARBA00022825"/>
    </source>
</evidence>
<dbReference type="STRING" id="460384.SAMN05216313_11843"/>
<evidence type="ECO:0000256" key="1">
    <source>
        <dbReference type="ARBA" id="ARBA00011073"/>
    </source>
</evidence>
<comment type="similarity">
    <text evidence="1 6">Belongs to the peptidase S8 family.</text>
</comment>
<keyword evidence="3 6" id="KW-0378">Hydrolase</keyword>
<dbReference type="InterPro" id="IPR023827">
    <property type="entry name" value="Peptidase_S8_Asp-AS"/>
</dbReference>
<dbReference type="PROSITE" id="PS00136">
    <property type="entry name" value="SUBTILASE_ASP"/>
    <property type="match status" value="1"/>
</dbReference>
<dbReference type="Proteomes" id="UP000198508">
    <property type="component" value="Unassembled WGS sequence"/>
</dbReference>
<dbReference type="CDD" id="cd07478">
    <property type="entry name" value="Peptidases_S8_CspA-like"/>
    <property type="match status" value="1"/>
</dbReference>
<dbReference type="SUPFAM" id="SSF52743">
    <property type="entry name" value="Subtilisin-like"/>
    <property type="match status" value="1"/>
</dbReference>
<keyword evidence="4 6" id="KW-0720">Serine protease</keyword>
<gene>
    <name evidence="8" type="ORF">SAMN05216313_11843</name>
</gene>